<evidence type="ECO:0000256" key="12">
    <source>
        <dbReference type="RuleBase" id="RU003756"/>
    </source>
</evidence>
<feature type="coiled-coil region" evidence="13">
    <location>
        <begin position="469"/>
        <end position="496"/>
    </location>
</feature>
<evidence type="ECO:0000256" key="13">
    <source>
        <dbReference type="SAM" id="Coils"/>
    </source>
</evidence>
<evidence type="ECO:0000256" key="1">
    <source>
        <dbReference type="ARBA" id="ARBA00004123"/>
    </source>
</evidence>
<evidence type="ECO:0000256" key="10">
    <source>
        <dbReference type="ARBA" id="ARBA00029795"/>
    </source>
</evidence>
<dbReference type="PROSITE" id="PS00486">
    <property type="entry name" value="DNA_MISMATCH_REPAIR_2"/>
    <property type="match status" value="1"/>
</dbReference>
<dbReference type="SMART" id="SM00533">
    <property type="entry name" value="MUTSd"/>
    <property type="match status" value="1"/>
</dbReference>
<protein>
    <recommendedName>
        <fullName evidence="11">DNA mismatch repair protein MSH2</fullName>
    </recommendedName>
    <alternativeName>
        <fullName evidence="3">DNA mismatch repair protein Msh2</fullName>
    </alternativeName>
    <alternativeName>
        <fullName evidence="10">MutS protein homolog 2</fullName>
    </alternativeName>
</protein>
<dbReference type="Pfam" id="PF05192">
    <property type="entry name" value="MutS_III"/>
    <property type="match status" value="1"/>
</dbReference>
<dbReference type="GO" id="GO:0030983">
    <property type="term" value="F:mismatched DNA binding"/>
    <property type="evidence" value="ECO:0007669"/>
    <property type="project" value="InterPro"/>
</dbReference>
<evidence type="ECO:0000256" key="7">
    <source>
        <dbReference type="ARBA" id="ARBA00023125"/>
    </source>
</evidence>
<comment type="function">
    <text evidence="12">Component of the post-replicative DNA mismatch repair system (MMR).</text>
</comment>
<dbReference type="Pfam" id="PF00488">
    <property type="entry name" value="MutS_V"/>
    <property type="match status" value="1"/>
</dbReference>
<dbReference type="GO" id="GO:0006312">
    <property type="term" value="P:mitotic recombination"/>
    <property type="evidence" value="ECO:0007669"/>
    <property type="project" value="TreeGrafter"/>
</dbReference>
<dbReference type="PIRSF" id="PIRSF005813">
    <property type="entry name" value="MSH2"/>
    <property type="match status" value="1"/>
</dbReference>
<keyword evidence="9" id="KW-0539">Nucleus</keyword>
<dbReference type="InterPro" id="IPR045076">
    <property type="entry name" value="MutS"/>
</dbReference>
<dbReference type="GO" id="GO:0006298">
    <property type="term" value="P:mismatch repair"/>
    <property type="evidence" value="ECO:0007669"/>
    <property type="project" value="InterPro"/>
</dbReference>
<gene>
    <name evidence="15" type="primary">msh2</name>
    <name evidence="15" type="ORF">MCUN1_001572</name>
</gene>
<dbReference type="SUPFAM" id="SSF52540">
    <property type="entry name" value="P-loop containing nucleoside triphosphate hydrolases"/>
    <property type="match status" value="1"/>
</dbReference>
<keyword evidence="6" id="KW-0067">ATP-binding</keyword>
<keyword evidence="13" id="KW-0175">Coiled coil</keyword>
<reference evidence="15" key="1">
    <citation type="submission" date="2023-03" db="EMBL/GenBank/DDBJ databases">
        <title>Mating type loci evolution in Malassezia.</title>
        <authorList>
            <person name="Coelho M.A."/>
        </authorList>
    </citation>
    <scope>NUCLEOTIDE SEQUENCE</scope>
    <source>
        <strain evidence="15">CBS 11721</strain>
    </source>
</reference>
<evidence type="ECO:0000256" key="5">
    <source>
        <dbReference type="ARBA" id="ARBA00022763"/>
    </source>
</evidence>
<dbReference type="InterPro" id="IPR000432">
    <property type="entry name" value="DNA_mismatch_repair_MutS_C"/>
</dbReference>
<evidence type="ECO:0000256" key="11">
    <source>
        <dbReference type="ARBA" id="ARBA00073545"/>
    </source>
</evidence>
<dbReference type="Gene3D" id="3.40.1170.10">
    <property type="entry name" value="DNA repair protein MutS, domain I"/>
    <property type="match status" value="1"/>
</dbReference>
<dbReference type="SMART" id="SM00534">
    <property type="entry name" value="MUTSac"/>
    <property type="match status" value="1"/>
</dbReference>
<dbReference type="PANTHER" id="PTHR11361:SF35">
    <property type="entry name" value="DNA MISMATCH REPAIR PROTEIN MSH2"/>
    <property type="match status" value="1"/>
</dbReference>
<evidence type="ECO:0000256" key="6">
    <source>
        <dbReference type="ARBA" id="ARBA00022840"/>
    </source>
</evidence>
<dbReference type="Gene3D" id="3.40.50.300">
    <property type="entry name" value="P-loop containing nucleotide triphosphate hydrolases"/>
    <property type="match status" value="1"/>
</dbReference>
<dbReference type="GO" id="GO:0032301">
    <property type="term" value="C:MutSalpha complex"/>
    <property type="evidence" value="ECO:0007669"/>
    <property type="project" value="TreeGrafter"/>
</dbReference>
<dbReference type="Proteomes" id="UP001219933">
    <property type="component" value="Chromosome 2"/>
</dbReference>
<evidence type="ECO:0000256" key="9">
    <source>
        <dbReference type="ARBA" id="ARBA00023242"/>
    </source>
</evidence>
<dbReference type="InterPro" id="IPR007696">
    <property type="entry name" value="DNA_mismatch_repair_MutS_core"/>
</dbReference>
<dbReference type="Gene3D" id="1.10.1420.10">
    <property type="match status" value="2"/>
</dbReference>
<feature type="domain" description="DNA mismatch repair proteins mutS family" evidence="14">
    <location>
        <begin position="741"/>
        <end position="757"/>
    </location>
</feature>
<dbReference type="InterPro" id="IPR007695">
    <property type="entry name" value="DNA_mismatch_repair_MutS-lik_N"/>
</dbReference>
<dbReference type="InterPro" id="IPR036678">
    <property type="entry name" value="MutS_con_dom_sf"/>
</dbReference>
<comment type="similarity">
    <text evidence="2 12">Belongs to the DNA mismatch repair MutS family.</text>
</comment>
<dbReference type="Pfam" id="PF01624">
    <property type="entry name" value="MutS_I"/>
    <property type="match status" value="1"/>
</dbReference>
<dbReference type="InterPro" id="IPR027417">
    <property type="entry name" value="P-loop_NTPase"/>
</dbReference>
<dbReference type="InterPro" id="IPR011184">
    <property type="entry name" value="DNA_mismatch_repair_Msh2"/>
</dbReference>
<keyword evidence="5 12" id="KW-0227">DNA damage</keyword>
<dbReference type="PANTHER" id="PTHR11361">
    <property type="entry name" value="DNA MISMATCH REPAIR PROTEIN MUTS FAMILY MEMBER"/>
    <property type="match status" value="1"/>
</dbReference>
<evidence type="ECO:0000313" key="16">
    <source>
        <dbReference type="Proteomes" id="UP001219933"/>
    </source>
</evidence>
<keyword evidence="8 12" id="KW-0234">DNA repair</keyword>
<accession>A0AAF0EQ03</accession>
<keyword evidence="7 12" id="KW-0238">DNA-binding</keyword>
<comment type="subcellular location">
    <subcellularLocation>
        <location evidence="1">Nucleus</location>
    </subcellularLocation>
</comment>
<evidence type="ECO:0000259" key="14">
    <source>
        <dbReference type="PROSITE" id="PS00486"/>
    </source>
</evidence>
<dbReference type="FunFam" id="1.10.1420.10:FF:000003">
    <property type="entry name" value="DNA mismatch repair protein"/>
    <property type="match status" value="1"/>
</dbReference>
<dbReference type="EMBL" id="CP119878">
    <property type="protein sequence ID" value="WFD34728.1"/>
    <property type="molecule type" value="Genomic_DNA"/>
</dbReference>
<dbReference type="FunFam" id="3.40.1170.10:FF:000003">
    <property type="entry name" value="DNA mismatch repair protein"/>
    <property type="match status" value="1"/>
</dbReference>
<organism evidence="15 16">
    <name type="scientific">Malassezia cuniculi</name>
    <dbReference type="NCBI Taxonomy" id="948313"/>
    <lineage>
        <taxon>Eukaryota</taxon>
        <taxon>Fungi</taxon>
        <taxon>Dikarya</taxon>
        <taxon>Basidiomycota</taxon>
        <taxon>Ustilaginomycotina</taxon>
        <taxon>Malasseziomycetes</taxon>
        <taxon>Malasseziales</taxon>
        <taxon>Malasseziaceae</taxon>
        <taxon>Malassezia</taxon>
    </lineage>
</organism>
<dbReference type="InterPro" id="IPR007860">
    <property type="entry name" value="DNA_mmatch_repair_MutS_con_dom"/>
</dbReference>
<evidence type="ECO:0000256" key="2">
    <source>
        <dbReference type="ARBA" id="ARBA00006271"/>
    </source>
</evidence>
<dbReference type="Pfam" id="PF05190">
    <property type="entry name" value="MutS_IV"/>
    <property type="match status" value="1"/>
</dbReference>
<name>A0AAF0EQ03_9BASI</name>
<keyword evidence="4 12" id="KW-0547">Nucleotide-binding</keyword>
<evidence type="ECO:0000256" key="8">
    <source>
        <dbReference type="ARBA" id="ARBA00023204"/>
    </source>
</evidence>
<sequence>MYPTEEARESRGRPDLGLDAKGESSFIEFFRKMPVKVEGTVRLFDRTDFFTAHGDDAIYVADDVFKTQSVIKHLGSKENGLASCTLSTTQCKEFLRRALTVNQLRVEIWLPEHGARRGANWKLARSASPGNLQEVEDLIFGDSDFVASPIVLALRAKMQDGQCVVGVAYADATNREMGVSEYVDNDLFTNTESLIIQLGAKECLMPADESNTDVDLGRLRNVVKNCGCVVSNVPRSSFSPRTVEQDLSRLVKDDTVHFDLKVALSSVAAIIQCLGLLADEDNFGRYVLHNHDLSEFLRLDHAALRALTLFPDPNTSGQNTSVFSLLNRCKTAQGVRMLGQWLKQPLVKEHAIRNRQILVQIFMDDLEGRQRLQDVLKYMPDMLRMSKRFQRGNATLEDVVRCYQAVTRIPEIAGILNDIPAGTETDSKLFKETFAEPIQELQDGLEKLVEMVETTIDLDELAYHNYVIKPEYDDDLKAIKQQIDNVRDKLDEQHAIAGQDLGMDTEKKLHLENHSSYGYCFRVTRIDGGVLKNRKGYLDLGTVKGGIYFTTEALRDLNDEFRSLSQSYSRTQSQLVRTVIEVAATFIPPLERLNVVIAQLDVLVSFAHVAANAPVPFTRPAIAQRGSPLVLTNSRHPCLEVQEDIHFIPNDVSLVPGESEFLVVTGPNMGGKSTYLRQIGVIVLLAQIGSFIPADEGASVPVCDCILARVGAGDSQLKGVSTFMAEMLETATILRTASRDSLILIDELGRGTSTYDGFGLAWAISEYIVQHIHSKCVFATHFHELTNLAKEQQGVKNLHVVAHVESRAGNSRYDRDITLLYKVEPGTSEQSYGIQIAELADFPDSVIQLAKRKAEELEDTQDVPNVLDASQEDTDAGIALVEDFMREWVKRARTDTQSPTQEQQAAALREVASEFEDRIRANPWTARVLENF</sequence>
<dbReference type="FunFam" id="3.30.420.110:FF:000002">
    <property type="entry name" value="DNA mismatch repair protein"/>
    <property type="match status" value="1"/>
</dbReference>
<proteinExistence type="inferred from homology"/>
<dbReference type="AlphaFoldDB" id="A0AAF0EQ03"/>
<keyword evidence="16" id="KW-1185">Reference proteome</keyword>
<dbReference type="InterPro" id="IPR036187">
    <property type="entry name" value="DNA_mismatch_repair_MutS_sf"/>
</dbReference>
<evidence type="ECO:0000256" key="3">
    <source>
        <dbReference type="ARBA" id="ARBA00019549"/>
    </source>
</evidence>
<dbReference type="GO" id="GO:0005524">
    <property type="term" value="F:ATP binding"/>
    <property type="evidence" value="ECO:0007669"/>
    <property type="project" value="UniProtKB-KW"/>
</dbReference>
<dbReference type="Gene3D" id="3.30.420.110">
    <property type="entry name" value="MutS, connector domain"/>
    <property type="match status" value="1"/>
</dbReference>
<dbReference type="GO" id="GO:0140664">
    <property type="term" value="F:ATP-dependent DNA damage sensor activity"/>
    <property type="evidence" value="ECO:0007669"/>
    <property type="project" value="InterPro"/>
</dbReference>
<dbReference type="Pfam" id="PF05188">
    <property type="entry name" value="MutS_II"/>
    <property type="match status" value="1"/>
</dbReference>
<dbReference type="InterPro" id="IPR016151">
    <property type="entry name" value="DNA_mismatch_repair_MutS_N"/>
</dbReference>
<dbReference type="SUPFAM" id="SSF48334">
    <property type="entry name" value="DNA repair protein MutS, domain III"/>
    <property type="match status" value="1"/>
</dbReference>
<dbReference type="InterPro" id="IPR007861">
    <property type="entry name" value="DNA_mismatch_repair_MutS_clamp"/>
</dbReference>
<evidence type="ECO:0000313" key="15">
    <source>
        <dbReference type="EMBL" id="WFD34728.1"/>
    </source>
</evidence>
<evidence type="ECO:0000256" key="4">
    <source>
        <dbReference type="ARBA" id="ARBA00022741"/>
    </source>
</evidence>